<evidence type="ECO:0000259" key="10">
    <source>
        <dbReference type="Pfam" id="PF04290"/>
    </source>
</evidence>
<feature type="domain" description="Tripartite ATP-independent periplasmic transporters DctQ component" evidence="10">
    <location>
        <begin position="36"/>
        <end position="167"/>
    </location>
</feature>
<comment type="subcellular location">
    <subcellularLocation>
        <location evidence="1 9">Cell inner membrane</location>
        <topology evidence="1 9">Multi-pass membrane protein</topology>
    </subcellularLocation>
</comment>
<evidence type="ECO:0000256" key="8">
    <source>
        <dbReference type="ARBA" id="ARBA00038436"/>
    </source>
</evidence>
<dbReference type="EMBL" id="JBIHMM010000001">
    <property type="protein sequence ID" value="MFH0253460.1"/>
    <property type="molecule type" value="Genomic_DNA"/>
</dbReference>
<feature type="transmembrane region" description="Helical" evidence="9">
    <location>
        <begin position="99"/>
        <end position="120"/>
    </location>
</feature>
<comment type="similarity">
    <text evidence="8 9">Belongs to the TRAP transporter small permease family.</text>
</comment>
<dbReference type="PANTHER" id="PTHR35011">
    <property type="entry name" value="2,3-DIKETO-L-GULONATE TRAP TRANSPORTER SMALL PERMEASE PROTEIN YIAM"/>
    <property type="match status" value="1"/>
</dbReference>
<dbReference type="Pfam" id="PF04290">
    <property type="entry name" value="DctQ"/>
    <property type="match status" value="1"/>
</dbReference>
<keyword evidence="3" id="KW-1003">Cell membrane</keyword>
<evidence type="ECO:0000256" key="4">
    <source>
        <dbReference type="ARBA" id="ARBA00022519"/>
    </source>
</evidence>
<comment type="subunit">
    <text evidence="9">The complex comprises the extracytoplasmic solute receptor protein and the two transmembrane proteins.</text>
</comment>
<keyword evidence="2 9" id="KW-0813">Transport</keyword>
<evidence type="ECO:0000256" key="3">
    <source>
        <dbReference type="ARBA" id="ARBA00022475"/>
    </source>
</evidence>
<dbReference type="RefSeq" id="WP_377167520.1">
    <property type="nucleotide sequence ID" value="NZ_JBHTJC010000001.1"/>
</dbReference>
<evidence type="ECO:0000256" key="7">
    <source>
        <dbReference type="ARBA" id="ARBA00023136"/>
    </source>
</evidence>
<gene>
    <name evidence="11" type="ORF">ACGRVM_06130</name>
</gene>
<accession>A0ABW7I5K8</accession>
<evidence type="ECO:0000256" key="1">
    <source>
        <dbReference type="ARBA" id="ARBA00004429"/>
    </source>
</evidence>
<keyword evidence="6 9" id="KW-1133">Transmembrane helix</keyword>
<feature type="transmembrane region" description="Helical" evidence="9">
    <location>
        <begin position="66"/>
        <end position="87"/>
    </location>
</feature>
<evidence type="ECO:0000256" key="2">
    <source>
        <dbReference type="ARBA" id="ARBA00022448"/>
    </source>
</evidence>
<dbReference type="PANTHER" id="PTHR35011:SF10">
    <property type="entry name" value="TRAP TRANSPORTER SMALL PERMEASE PROTEIN"/>
    <property type="match status" value="1"/>
</dbReference>
<evidence type="ECO:0000256" key="9">
    <source>
        <dbReference type="RuleBase" id="RU369079"/>
    </source>
</evidence>
<keyword evidence="4 9" id="KW-0997">Cell inner membrane</keyword>
<dbReference type="Proteomes" id="UP001607157">
    <property type="component" value="Unassembled WGS sequence"/>
</dbReference>
<comment type="function">
    <text evidence="9">Part of the tripartite ATP-independent periplasmic (TRAP) transport system.</text>
</comment>
<sequence length="176" mass="18946">MASETTEHAHPVPLPRWLSALCRIFAGIGGITLMAMMLMTVTSVTLRSVAGAPIAGDFELVEIGSAIAIFCFLPWCQSTGGNVLVDFFTQNASARTTHLLDALGDLAYLLIAALLGWRMIHGGMEMHQYGEQSMLLRIPTWWSFIIILPAMALLVATCAATMAGHLRLAFAKGARA</sequence>
<feature type="transmembrane region" description="Helical" evidence="9">
    <location>
        <begin position="24"/>
        <end position="46"/>
    </location>
</feature>
<keyword evidence="5 9" id="KW-0812">Transmembrane</keyword>
<protein>
    <recommendedName>
        <fullName evidence="9">TRAP transporter small permease protein</fullName>
    </recommendedName>
</protein>
<name>A0ABW7I5K8_9RHOB</name>
<evidence type="ECO:0000313" key="11">
    <source>
        <dbReference type="EMBL" id="MFH0253460.1"/>
    </source>
</evidence>
<evidence type="ECO:0000256" key="6">
    <source>
        <dbReference type="ARBA" id="ARBA00022989"/>
    </source>
</evidence>
<reference evidence="11 12" key="1">
    <citation type="submission" date="2024-10" db="EMBL/GenBank/DDBJ databases">
        <authorList>
            <person name="Yang X.-N."/>
        </authorList>
    </citation>
    <scope>NUCLEOTIDE SEQUENCE [LARGE SCALE GENOMIC DNA]</scope>
    <source>
        <strain evidence="11 12">CAU 1059</strain>
    </source>
</reference>
<comment type="caution">
    <text evidence="11">The sequence shown here is derived from an EMBL/GenBank/DDBJ whole genome shotgun (WGS) entry which is preliminary data.</text>
</comment>
<keyword evidence="7 9" id="KW-0472">Membrane</keyword>
<evidence type="ECO:0000313" key="12">
    <source>
        <dbReference type="Proteomes" id="UP001607157"/>
    </source>
</evidence>
<dbReference type="InterPro" id="IPR007387">
    <property type="entry name" value="TRAP_DctQ"/>
</dbReference>
<organism evidence="11 12">
    <name type="scientific">Roseovarius aquimarinus</name>
    <dbReference type="NCBI Taxonomy" id="1229156"/>
    <lineage>
        <taxon>Bacteria</taxon>
        <taxon>Pseudomonadati</taxon>
        <taxon>Pseudomonadota</taxon>
        <taxon>Alphaproteobacteria</taxon>
        <taxon>Rhodobacterales</taxon>
        <taxon>Roseobacteraceae</taxon>
        <taxon>Roseovarius</taxon>
    </lineage>
</organism>
<keyword evidence="12" id="KW-1185">Reference proteome</keyword>
<feature type="transmembrane region" description="Helical" evidence="9">
    <location>
        <begin position="140"/>
        <end position="166"/>
    </location>
</feature>
<evidence type="ECO:0000256" key="5">
    <source>
        <dbReference type="ARBA" id="ARBA00022692"/>
    </source>
</evidence>
<proteinExistence type="inferred from homology"/>
<dbReference type="InterPro" id="IPR055348">
    <property type="entry name" value="DctQ"/>
</dbReference>